<keyword evidence="7" id="KW-0498">Mitosis</keyword>
<sequence>MRARVPHTAPRSRPHNAPRQKHAWQPVTAAPPPVIEVRLRSAPSGGVMRHLAPPHRQEQLQTTNMGKKRVKGKTAQSDESPDILKPVCNHIRKGLDQGHVRKALQNVEWHVCQDCKADSKTQEKAEEEEESDEGTSIWLCLKCGHRGCDRNSPDQHALKHFRTPRSDPHCLVLNLDSWSVWCYLCDNEVPYKTSTLLGQTVDFVRKQVGIDSSHAEKQDNKEVENKKVEKDSKNEQEKEVSLKEENSHSPANGEVTVKGLSNLGNTCFFNAVMQNLSQTPVLRELLKEAKMPGTTIKIESPELCMEPQLIKLDQPGPLTLAMHQFVTEMQETKKGVVTPKELFAQVCKKAIRFKGYQQQDSHELLRYLLDGMRAEEIQQISIGILKALSDSNKQNDEELKKKIKEYEKKKGIQSFVDRIFGGELTSTIMCEECRTVSLVHESFLDLSLPVLDVQKGKITKRENSKKNKEKESEDEEDKISDHYLKQKYEPRGTSKHLQKKTKKQAKKKAKSQRRQEKLKGKMLHLTDLCTTEQPETEVEYNQESETEMSSESLDKKQEEESSHDCKDHCLTQKDSNIQGNSTEIQSRHENAGKTEQECEENESLVDLSVEGLDSPMKFVNGLDDLSLKEEDDNEEEEELATDFSKLHLGASDTSTLDGLQPVPNKMCEVSTDDPETAFCTLANREELNPEEDSIHHCLYQFTRNETLTETNRLLCDVCTQRHCGPKNNISEKKYVYTNAKKQMLISLAPPILTLHLKRFQQAGFNLQKVNRHIKFPEVIDLAPFCTAKCKNVAEGNTKVLYSLYGVVEHTSETEPVKGQWFHISDTHVQPVSVSKVLSSQAYLLFYERLL</sequence>
<name>A0A3L8SLA9_CHLGU</name>
<dbReference type="FunFam" id="3.90.70.10:FF:000045">
    <property type="entry name" value="Ubiquitin carboxyl-terminal hydrolase 16"/>
    <property type="match status" value="1"/>
</dbReference>
<dbReference type="InterPro" id="IPR001394">
    <property type="entry name" value="Peptidase_C19_UCH"/>
</dbReference>
<feature type="domain" description="UBP-type" evidence="22">
    <location>
        <begin position="86"/>
        <end position="208"/>
    </location>
</feature>
<dbReference type="GO" id="GO:0051301">
    <property type="term" value="P:cell division"/>
    <property type="evidence" value="ECO:0007669"/>
    <property type="project" value="UniProtKB-KW"/>
</dbReference>
<dbReference type="InterPro" id="IPR038765">
    <property type="entry name" value="Papain-like_cys_pep_sf"/>
</dbReference>
<gene>
    <name evidence="23" type="ORF">DV515_00006536</name>
</gene>
<dbReference type="GO" id="GO:0004843">
    <property type="term" value="F:cysteine-type deubiquitinase activity"/>
    <property type="evidence" value="ECO:0007669"/>
    <property type="project" value="UniProtKB-EC"/>
</dbReference>
<dbReference type="PROSITE" id="PS00972">
    <property type="entry name" value="USP_1"/>
    <property type="match status" value="1"/>
</dbReference>
<dbReference type="FunFam" id="3.30.40.10:FF:000147">
    <property type="entry name" value="Ubiquitin carboxyl-terminal hydrolase 16"/>
    <property type="match status" value="1"/>
</dbReference>
<keyword evidence="12" id="KW-0156">Chromatin regulator</keyword>
<dbReference type="PROSITE" id="PS50235">
    <property type="entry name" value="USP_3"/>
    <property type="match status" value="1"/>
</dbReference>
<keyword evidence="9" id="KW-0378">Hydrolase</keyword>
<evidence type="ECO:0000256" key="9">
    <source>
        <dbReference type="ARBA" id="ARBA00022801"/>
    </source>
</evidence>
<dbReference type="OrthoDB" id="2020758at2759"/>
<evidence type="ECO:0000256" key="18">
    <source>
        <dbReference type="ARBA" id="ARBA00066221"/>
    </source>
</evidence>
<evidence type="ECO:0000256" key="16">
    <source>
        <dbReference type="ARBA" id="ARBA00023242"/>
    </source>
</evidence>
<feature type="compositionally biased region" description="Basic and acidic residues" evidence="20">
    <location>
        <begin position="459"/>
        <end position="471"/>
    </location>
</feature>
<keyword evidence="3" id="KW-0132">Cell division</keyword>
<evidence type="ECO:0000256" key="12">
    <source>
        <dbReference type="ARBA" id="ARBA00022853"/>
    </source>
</evidence>
<dbReference type="PANTHER" id="PTHR24006">
    <property type="entry name" value="UBIQUITIN CARBOXYL-TERMINAL HYDROLASE"/>
    <property type="match status" value="1"/>
</dbReference>
<evidence type="ECO:0000256" key="1">
    <source>
        <dbReference type="ARBA" id="ARBA00000707"/>
    </source>
</evidence>
<evidence type="ECO:0000256" key="19">
    <source>
        <dbReference type="PROSITE-ProRule" id="PRU00502"/>
    </source>
</evidence>
<evidence type="ECO:0000256" key="6">
    <source>
        <dbReference type="ARBA" id="ARBA00022771"/>
    </source>
</evidence>
<dbReference type="InterPro" id="IPR013083">
    <property type="entry name" value="Znf_RING/FYVE/PHD"/>
</dbReference>
<feature type="compositionally biased region" description="Basic and acidic residues" evidence="20">
    <location>
        <begin position="213"/>
        <end position="247"/>
    </location>
</feature>
<dbReference type="InterPro" id="IPR028889">
    <property type="entry name" value="USP"/>
</dbReference>
<keyword evidence="24" id="KW-1185">Reference proteome</keyword>
<evidence type="ECO:0000256" key="5">
    <source>
        <dbReference type="ARBA" id="ARBA00022723"/>
    </source>
</evidence>
<keyword evidence="6 19" id="KW-0863">Zinc-finger</keyword>
<evidence type="ECO:0000256" key="7">
    <source>
        <dbReference type="ARBA" id="ARBA00022776"/>
    </source>
</evidence>
<dbReference type="SUPFAM" id="SSF57850">
    <property type="entry name" value="RING/U-box"/>
    <property type="match status" value="1"/>
</dbReference>
<dbReference type="GO" id="GO:0016579">
    <property type="term" value="P:protein deubiquitination"/>
    <property type="evidence" value="ECO:0007669"/>
    <property type="project" value="InterPro"/>
</dbReference>
<evidence type="ECO:0000256" key="11">
    <source>
        <dbReference type="ARBA" id="ARBA00022833"/>
    </source>
</evidence>
<evidence type="ECO:0000256" key="4">
    <source>
        <dbReference type="ARBA" id="ARBA00022670"/>
    </source>
</evidence>
<keyword evidence="8" id="KW-0833">Ubl conjugation pathway</keyword>
<keyword evidence="4" id="KW-0645">Protease</keyword>
<feature type="region of interest" description="Disordered" evidence="20">
    <location>
        <begin position="212"/>
        <end position="255"/>
    </location>
</feature>
<feature type="compositionally biased region" description="Polar residues" evidence="20">
    <location>
        <begin position="572"/>
        <end position="584"/>
    </location>
</feature>
<dbReference type="SUPFAM" id="SSF54001">
    <property type="entry name" value="Cysteine proteinases"/>
    <property type="match status" value="1"/>
</dbReference>
<evidence type="ECO:0000313" key="24">
    <source>
        <dbReference type="Proteomes" id="UP000276834"/>
    </source>
</evidence>
<keyword evidence="16" id="KW-0539">Nucleus</keyword>
<dbReference type="InterPro" id="IPR001607">
    <property type="entry name" value="Znf_UBP"/>
</dbReference>
<feature type="region of interest" description="Disordered" evidence="20">
    <location>
        <begin position="1"/>
        <end position="31"/>
    </location>
</feature>
<dbReference type="Pfam" id="PF02148">
    <property type="entry name" value="zf-UBP"/>
    <property type="match status" value="1"/>
</dbReference>
<evidence type="ECO:0000256" key="13">
    <source>
        <dbReference type="ARBA" id="ARBA00023015"/>
    </source>
</evidence>
<evidence type="ECO:0000313" key="23">
    <source>
        <dbReference type="EMBL" id="RLW03262.1"/>
    </source>
</evidence>
<keyword evidence="11" id="KW-0862">Zinc</keyword>
<accession>A0A3L8SLA9</accession>
<dbReference type="PANTHER" id="PTHR24006:SF852">
    <property type="entry name" value="UBIQUITIN CARBOXYL-TERMINAL HYDROLASE"/>
    <property type="match status" value="1"/>
</dbReference>
<evidence type="ECO:0000256" key="10">
    <source>
        <dbReference type="ARBA" id="ARBA00022807"/>
    </source>
</evidence>
<dbReference type="GO" id="GO:0008270">
    <property type="term" value="F:zinc ion binding"/>
    <property type="evidence" value="ECO:0007669"/>
    <property type="project" value="UniProtKB-KW"/>
</dbReference>
<dbReference type="EMBL" id="QUSF01000016">
    <property type="protein sequence ID" value="RLW03262.1"/>
    <property type="molecule type" value="Genomic_DNA"/>
</dbReference>
<comment type="subunit">
    <text evidence="18">Homotetramer. Associates with late pre-40S ribosomes. Interacts with CEP78; promoting deubiquitination of tektins.</text>
</comment>
<evidence type="ECO:0000259" key="22">
    <source>
        <dbReference type="PROSITE" id="PS50271"/>
    </source>
</evidence>
<keyword evidence="5" id="KW-0479">Metal-binding</keyword>
<evidence type="ECO:0000259" key="21">
    <source>
        <dbReference type="PROSITE" id="PS50235"/>
    </source>
</evidence>
<proteinExistence type="predicted"/>
<keyword evidence="14" id="KW-0010">Activator</keyword>
<feature type="compositionally biased region" description="Basic residues" evidence="20">
    <location>
        <begin position="1"/>
        <end position="22"/>
    </location>
</feature>
<comment type="catalytic activity">
    <reaction evidence="1">
        <text>Thiol-dependent hydrolysis of ester, thioester, amide, peptide and isopeptide bonds formed by the C-terminal Gly of ubiquitin (a 76-residue protein attached to proteins as an intracellular targeting signal).</text>
        <dbReference type="EC" id="3.4.19.12"/>
    </reaction>
</comment>
<feature type="region of interest" description="Disordered" evidence="20">
    <location>
        <begin position="459"/>
        <end position="603"/>
    </location>
</feature>
<dbReference type="CDD" id="cd02667">
    <property type="entry name" value="Peptidase_C19K"/>
    <property type="match status" value="1"/>
</dbReference>
<organism evidence="23 24">
    <name type="scientific">Chloebia gouldiae</name>
    <name type="common">Gouldian finch</name>
    <name type="synonym">Erythrura gouldiae</name>
    <dbReference type="NCBI Taxonomy" id="44316"/>
    <lineage>
        <taxon>Eukaryota</taxon>
        <taxon>Metazoa</taxon>
        <taxon>Chordata</taxon>
        <taxon>Craniata</taxon>
        <taxon>Vertebrata</taxon>
        <taxon>Euteleostomi</taxon>
        <taxon>Archelosauria</taxon>
        <taxon>Archosauria</taxon>
        <taxon>Dinosauria</taxon>
        <taxon>Saurischia</taxon>
        <taxon>Theropoda</taxon>
        <taxon>Coelurosauria</taxon>
        <taxon>Aves</taxon>
        <taxon>Neognathae</taxon>
        <taxon>Neoaves</taxon>
        <taxon>Telluraves</taxon>
        <taxon>Australaves</taxon>
        <taxon>Passeriformes</taxon>
        <taxon>Passeroidea</taxon>
        <taxon>Passeridae</taxon>
        <taxon>Chloebia</taxon>
    </lineage>
</organism>
<keyword evidence="15" id="KW-0804">Transcription</keyword>
<evidence type="ECO:0000256" key="3">
    <source>
        <dbReference type="ARBA" id="ARBA00022618"/>
    </source>
</evidence>
<evidence type="ECO:0000256" key="14">
    <source>
        <dbReference type="ARBA" id="ARBA00023159"/>
    </source>
</evidence>
<dbReference type="Proteomes" id="UP000276834">
    <property type="component" value="Unassembled WGS sequence"/>
</dbReference>
<evidence type="ECO:0000256" key="2">
    <source>
        <dbReference type="ARBA" id="ARBA00012759"/>
    </source>
</evidence>
<dbReference type="AlphaFoldDB" id="A0A3L8SLA9"/>
<feature type="compositionally biased region" description="Basic and acidic residues" evidence="20">
    <location>
        <begin position="479"/>
        <end position="492"/>
    </location>
</feature>
<dbReference type="Pfam" id="PF00443">
    <property type="entry name" value="UCH"/>
    <property type="match status" value="1"/>
</dbReference>
<feature type="domain" description="USP" evidence="21">
    <location>
        <begin position="258"/>
        <end position="849"/>
    </location>
</feature>
<evidence type="ECO:0000256" key="15">
    <source>
        <dbReference type="ARBA" id="ARBA00023163"/>
    </source>
</evidence>
<keyword evidence="13" id="KW-0805">Transcription regulation</keyword>
<keyword evidence="17" id="KW-0131">Cell cycle</keyword>
<feature type="compositionally biased region" description="Acidic residues" evidence="20">
    <location>
        <begin position="534"/>
        <end position="548"/>
    </location>
</feature>
<dbReference type="STRING" id="44316.ENSEGOP00005005821"/>
<dbReference type="PROSITE" id="PS50271">
    <property type="entry name" value="ZF_UBP"/>
    <property type="match status" value="1"/>
</dbReference>
<comment type="caution">
    <text evidence="23">The sequence shown here is derived from an EMBL/GenBank/DDBJ whole genome shotgun (WGS) entry which is preliminary data.</text>
</comment>
<feature type="compositionally biased region" description="Basic and acidic residues" evidence="20">
    <location>
        <begin position="552"/>
        <end position="571"/>
    </location>
</feature>
<dbReference type="Gene3D" id="3.90.70.10">
    <property type="entry name" value="Cysteine proteinases"/>
    <property type="match status" value="2"/>
</dbReference>
<feature type="compositionally biased region" description="Basic residues" evidence="20">
    <location>
        <begin position="493"/>
        <end position="512"/>
    </location>
</feature>
<dbReference type="InterPro" id="IPR050164">
    <property type="entry name" value="Peptidase_C19"/>
</dbReference>
<evidence type="ECO:0000256" key="20">
    <source>
        <dbReference type="SAM" id="MobiDB-lite"/>
    </source>
</evidence>
<evidence type="ECO:0000256" key="17">
    <source>
        <dbReference type="ARBA" id="ARBA00023306"/>
    </source>
</evidence>
<protein>
    <recommendedName>
        <fullName evidence="2">ubiquitinyl hydrolase 1</fullName>
        <ecNumber evidence="2">3.4.19.12</ecNumber>
    </recommendedName>
</protein>
<feature type="compositionally biased region" description="Basic and acidic residues" evidence="20">
    <location>
        <begin position="585"/>
        <end position="596"/>
    </location>
</feature>
<evidence type="ECO:0000256" key="8">
    <source>
        <dbReference type="ARBA" id="ARBA00022786"/>
    </source>
</evidence>
<dbReference type="GO" id="GO:0005634">
    <property type="term" value="C:nucleus"/>
    <property type="evidence" value="ECO:0007669"/>
    <property type="project" value="TreeGrafter"/>
</dbReference>
<dbReference type="GO" id="GO:0006508">
    <property type="term" value="P:proteolysis"/>
    <property type="evidence" value="ECO:0007669"/>
    <property type="project" value="UniProtKB-KW"/>
</dbReference>
<keyword evidence="10" id="KW-0788">Thiol protease</keyword>
<reference evidence="23 24" key="1">
    <citation type="journal article" date="2018" name="Proc. R. Soc. B">
        <title>A non-coding region near Follistatin controls head colour polymorphism in the Gouldian finch.</title>
        <authorList>
            <person name="Toomey M.B."/>
            <person name="Marques C.I."/>
            <person name="Andrade P."/>
            <person name="Araujo P.M."/>
            <person name="Sabatino S."/>
            <person name="Gazda M.A."/>
            <person name="Afonso S."/>
            <person name="Lopes R.J."/>
            <person name="Corbo J.C."/>
            <person name="Carneiro M."/>
        </authorList>
    </citation>
    <scope>NUCLEOTIDE SEQUENCE [LARGE SCALE GENOMIC DNA]</scope>
    <source>
        <strain evidence="23">Red01</strain>
        <tissue evidence="23">Muscle</tissue>
    </source>
</reference>
<dbReference type="GO" id="GO:0005829">
    <property type="term" value="C:cytosol"/>
    <property type="evidence" value="ECO:0007669"/>
    <property type="project" value="TreeGrafter"/>
</dbReference>
<dbReference type="InterPro" id="IPR018200">
    <property type="entry name" value="USP_CS"/>
</dbReference>
<dbReference type="Gene3D" id="3.30.40.10">
    <property type="entry name" value="Zinc/RING finger domain, C3HC4 (zinc finger)"/>
    <property type="match status" value="1"/>
</dbReference>
<feature type="region of interest" description="Disordered" evidence="20">
    <location>
        <begin position="55"/>
        <end position="82"/>
    </location>
</feature>
<dbReference type="GO" id="GO:0006325">
    <property type="term" value="P:chromatin organization"/>
    <property type="evidence" value="ECO:0007669"/>
    <property type="project" value="UniProtKB-KW"/>
</dbReference>
<dbReference type="EC" id="3.4.19.12" evidence="2"/>